<dbReference type="EMBL" id="JOJR01000080">
    <property type="protein sequence ID" value="RCN46373.1"/>
    <property type="molecule type" value="Genomic_DNA"/>
</dbReference>
<accession>A0A368GPS3</accession>
<reference evidence="1 2" key="1">
    <citation type="submission" date="2014-10" db="EMBL/GenBank/DDBJ databases">
        <title>Draft genome of the hookworm Ancylostoma caninum.</title>
        <authorList>
            <person name="Mitreva M."/>
        </authorList>
    </citation>
    <scope>NUCLEOTIDE SEQUENCE [LARGE SCALE GENOMIC DNA]</scope>
    <source>
        <strain evidence="1 2">Baltimore</strain>
    </source>
</reference>
<keyword evidence="2" id="KW-1185">Reference proteome</keyword>
<evidence type="ECO:0000313" key="2">
    <source>
        <dbReference type="Proteomes" id="UP000252519"/>
    </source>
</evidence>
<dbReference type="Proteomes" id="UP000252519">
    <property type="component" value="Unassembled WGS sequence"/>
</dbReference>
<proteinExistence type="predicted"/>
<gene>
    <name evidence="1" type="ORF">ANCCAN_07551</name>
</gene>
<name>A0A368GPS3_ANCCA</name>
<dbReference type="AlphaFoldDB" id="A0A368GPS3"/>
<sequence length="93" mass="10957">MSSRCHQCLKRTTPFPSRPNCTQCFPNTCPKCCTSRPFVGHTVVPSHELRDLIYFIKVCHRQITNSRRSHRKCSFKKNDGMTIISIYTYRKFQ</sequence>
<comment type="caution">
    <text evidence="1">The sequence shown here is derived from an EMBL/GenBank/DDBJ whole genome shotgun (WGS) entry which is preliminary data.</text>
</comment>
<evidence type="ECO:0000313" key="1">
    <source>
        <dbReference type="EMBL" id="RCN46373.1"/>
    </source>
</evidence>
<protein>
    <submittedName>
        <fullName evidence="1">Uncharacterized protein</fullName>
    </submittedName>
</protein>
<organism evidence="1 2">
    <name type="scientific">Ancylostoma caninum</name>
    <name type="common">Dog hookworm</name>
    <dbReference type="NCBI Taxonomy" id="29170"/>
    <lineage>
        <taxon>Eukaryota</taxon>
        <taxon>Metazoa</taxon>
        <taxon>Ecdysozoa</taxon>
        <taxon>Nematoda</taxon>
        <taxon>Chromadorea</taxon>
        <taxon>Rhabditida</taxon>
        <taxon>Rhabditina</taxon>
        <taxon>Rhabditomorpha</taxon>
        <taxon>Strongyloidea</taxon>
        <taxon>Ancylostomatidae</taxon>
        <taxon>Ancylostomatinae</taxon>
        <taxon>Ancylostoma</taxon>
    </lineage>
</organism>